<evidence type="ECO:0000313" key="1">
    <source>
        <dbReference type="EMBL" id="AHY25335.1"/>
    </source>
</evidence>
<name>A0A023W506_9CAUD</name>
<dbReference type="Proteomes" id="UP000024445">
    <property type="component" value="Segment"/>
</dbReference>
<reference evidence="1 2" key="1">
    <citation type="submission" date="2014-01" db="EMBL/GenBank/DDBJ databases">
        <authorList>
            <person name="Zhang G."/>
            <person name="Jin J."/>
            <person name="Li Z.J."/>
            <person name="Wang S.W."/>
            <person name="Chen S.J."/>
            <person name="Wang S.M."/>
            <person name="Wang X.T."/>
            <person name="Li Y.H."/>
            <person name="Wang J."/>
            <person name="Yang C.K."/>
            <person name="Wang L."/>
        </authorList>
    </citation>
    <scope>NUCLEOTIDE SEQUENCE [LARGE SCALE GENOMIC DNA]</scope>
</reference>
<dbReference type="RefSeq" id="YP_009030135.1">
    <property type="nucleotide sequence ID" value="NC_024121.1"/>
</dbReference>
<dbReference type="GeneID" id="19484972"/>
<gene>
    <name evidence="1" type="ORF">PS2_088</name>
</gene>
<proteinExistence type="predicted"/>
<accession>A0A023W506</accession>
<dbReference type="EMBL" id="KJ025957">
    <property type="protein sequence ID" value="AHY25335.1"/>
    <property type="molecule type" value="Genomic_DNA"/>
</dbReference>
<organism evidence="1 2">
    <name type="scientific">Serratia phage PS2</name>
    <dbReference type="NCBI Taxonomy" id="1481112"/>
    <lineage>
        <taxon>Viruses</taxon>
        <taxon>Duplodnaviria</taxon>
        <taxon>Heunggongvirae</taxon>
        <taxon>Uroviricota</taxon>
        <taxon>Caudoviricetes</taxon>
        <taxon>Muldoonvirus</taxon>
        <taxon>Muldoonvirus PS2</taxon>
    </lineage>
</organism>
<dbReference type="KEGG" id="vg:19484972"/>
<evidence type="ECO:0000313" key="2">
    <source>
        <dbReference type="Proteomes" id="UP000024445"/>
    </source>
</evidence>
<keyword evidence="2" id="KW-1185">Reference proteome</keyword>
<protein>
    <submittedName>
        <fullName evidence="1">Uncharacterized protein</fullName>
    </submittedName>
</protein>
<sequence length="370" mass="42929">MKNISEKLVKFVNEKLDLIDPESSQYPRLDTYYITPTKRQSKPRKMADGILISAIESACGGSRRNTEKCKEFCMTYVHALQDFMTSINFFEHATPKQAKLMKEIVQDAPTRSSIESIVYLLQRVRWPQEERLNKIKRIGRRSEDSTRTGYRTYSDHNTVNLWAAVNKSFSKDFSAIWKDLNNLKDQRQTKIRLEHFNSNPTQPFRISHPGSNRLILSIDLYPSRCGKTSSRYKADAGKLRAEFCLKMKRLLNLMYGIHSYTVTDLNPTTPGKHPISLDFELELKAEPIYRESEVSMSHEEFHIDEKIETLFNIVKTRQEIMGGAKKMLEEAQNDFTRTCKEYDLAVEKHRKAVAAKAALAQYNELIKEIQ</sequence>